<protein>
    <submittedName>
        <fullName evidence="1">Uncharacterized protein</fullName>
    </submittedName>
</protein>
<organism evidence="1 2">
    <name type="scientific">Avena sativa</name>
    <name type="common">Oat</name>
    <dbReference type="NCBI Taxonomy" id="4498"/>
    <lineage>
        <taxon>Eukaryota</taxon>
        <taxon>Viridiplantae</taxon>
        <taxon>Streptophyta</taxon>
        <taxon>Embryophyta</taxon>
        <taxon>Tracheophyta</taxon>
        <taxon>Spermatophyta</taxon>
        <taxon>Magnoliopsida</taxon>
        <taxon>Liliopsida</taxon>
        <taxon>Poales</taxon>
        <taxon>Poaceae</taxon>
        <taxon>BOP clade</taxon>
        <taxon>Pooideae</taxon>
        <taxon>Poodae</taxon>
        <taxon>Poeae</taxon>
        <taxon>Poeae Chloroplast Group 1 (Aveneae type)</taxon>
        <taxon>Aveninae</taxon>
        <taxon>Avena</taxon>
    </lineage>
</organism>
<dbReference type="EnsemblPlants" id="AVESA.00010b.r2.5DG0972980.1">
    <property type="protein sequence ID" value="AVESA.00010b.r2.5DG0972980.1.CDS.1"/>
    <property type="gene ID" value="AVESA.00010b.r2.5DG0972980"/>
</dbReference>
<accession>A0ACD5YB67</accession>
<proteinExistence type="predicted"/>
<name>A0ACD5YB67_AVESA</name>
<keyword evidence="2" id="KW-1185">Reference proteome</keyword>
<dbReference type="Proteomes" id="UP001732700">
    <property type="component" value="Chromosome 5D"/>
</dbReference>
<reference evidence="1" key="2">
    <citation type="submission" date="2025-09" db="UniProtKB">
        <authorList>
            <consortium name="EnsemblPlants"/>
        </authorList>
    </citation>
    <scope>IDENTIFICATION</scope>
</reference>
<sequence>MVSLSLSLLTLTASLRKFLAAQTTAMATNQSMAPSFFNFLKEGVLLPSRNRSLFTAVSALILVSTTLIFLGNDLALQPLTDEIKLDVKALKTTEPGTLEYAKLLQEIRNDRKDLLLVAMGSLLFALVVASAVRIVVLFAAVSTYSSDGEQRVTTFGALLGKAKAQIKGPLLTLAFVYVLQIVSVVLLVAMVGLVGFLAVKRYFVTLLVASLLVIAAAVCFVYFSFLCSFSLVVAVAEPGCHGAAALGKAWRLAKGKKWKVVLYVAVTVALAAAVSPVHALARTCPGDSVALGLLLGFMYVVLLTLVQLFTICAMTAFYYERKEITDGQLGATGYAKLSTEQADA</sequence>
<evidence type="ECO:0000313" key="2">
    <source>
        <dbReference type="Proteomes" id="UP001732700"/>
    </source>
</evidence>
<reference evidence="1" key="1">
    <citation type="submission" date="2021-05" db="EMBL/GenBank/DDBJ databases">
        <authorList>
            <person name="Scholz U."/>
            <person name="Mascher M."/>
            <person name="Fiebig A."/>
        </authorList>
    </citation>
    <scope>NUCLEOTIDE SEQUENCE [LARGE SCALE GENOMIC DNA]</scope>
</reference>
<evidence type="ECO:0000313" key="1">
    <source>
        <dbReference type="EnsemblPlants" id="AVESA.00010b.r2.5DG0972980.1.CDS.1"/>
    </source>
</evidence>